<comment type="caution">
    <text evidence="8">The sequence shown here is derived from an EMBL/GenBank/DDBJ whole genome shotgun (WGS) entry which is preliminary data.</text>
</comment>
<dbReference type="PANTHER" id="PTHR33048:SF132">
    <property type="entry name" value="MEMBRANE PROTEIN, PUTATIVE (AFU_ORTHOLOGUE AFUA_6G07820)-RELATED"/>
    <property type="match status" value="1"/>
</dbReference>
<dbReference type="EMBL" id="JBFTWV010000017">
    <property type="protein sequence ID" value="KAL2797685.1"/>
    <property type="molecule type" value="Genomic_DNA"/>
</dbReference>
<feature type="transmembrane region" description="Helical" evidence="6">
    <location>
        <begin position="240"/>
        <end position="263"/>
    </location>
</feature>
<feature type="transmembrane region" description="Helical" evidence="6">
    <location>
        <begin position="44"/>
        <end position="68"/>
    </location>
</feature>
<keyword evidence="2 6" id="KW-0812">Transmembrane</keyword>
<feature type="transmembrane region" description="Helical" evidence="6">
    <location>
        <begin position="88"/>
        <end position="110"/>
    </location>
</feature>
<dbReference type="PANTHER" id="PTHR33048">
    <property type="entry name" value="PTH11-LIKE INTEGRAL MEMBRANE PROTEIN (AFU_ORTHOLOGUE AFUA_5G11245)"/>
    <property type="match status" value="1"/>
</dbReference>
<protein>
    <recommendedName>
        <fullName evidence="7">Rhodopsin domain-containing protein</fullName>
    </recommendedName>
</protein>
<feature type="transmembrane region" description="Helical" evidence="6">
    <location>
        <begin position="165"/>
        <end position="188"/>
    </location>
</feature>
<keyword evidence="9" id="KW-1185">Reference proteome</keyword>
<dbReference type="Proteomes" id="UP001610563">
    <property type="component" value="Unassembled WGS sequence"/>
</dbReference>
<sequence length="359" mass="39721">MTIGVSRGRQALAVSGVFTCLATFLAAVRIYTRAYMVKQLGADDWTILVSLAFSWAFFGLFVGETAYLMGEHYDQIPPDTLRKQMICFWASVPIYQASLITTKASILLQYKRVFSTPRMRFACYFLLGFLGAWGTWTFISAWLNCVPVAKFWDDSLDGFCLDKKALWFSNSAIHIFTDILLLVFPMPVLKKLQLPSRQKLALMGVFALGAFVLVTSILRLQSLLVVSDSKDTTYDNVGAATWSAVECNVAIICACLPATRAFISRLIPRFFSTGRSNNTSSPYNQGPRGRSANITGFQASVAAGKDQPTNYTLSTFGRKSETENAVVAPRDIKVTTIVSQETVTSPVEEYSSLKGLIRD</sequence>
<keyword evidence="3 6" id="KW-1133">Transmembrane helix</keyword>
<evidence type="ECO:0000313" key="9">
    <source>
        <dbReference type="Proteomes" id="UP001610563"/>
    </source>
</evidence>
<evidence type="ECO:0000256" key="5">
    <source>
        <dbReference type="ARBA" id="ARBA00038359"/>
    </source>
</evidence>
<evidence type="ECO:0000313" key="8">
    <source>
        <dbReference type="EMBL" id="KAL2797685.1"/>
    </source>
</evidence>
<gene>
    <name evidence="8" type="ORF">BJX66DRAFT_78973</name>
</gene>
<feature type="transmembrane region" description="Helical" evidence="6">
    <location>
        <begin position="200"/>
        <end position="220"/>
    </location>
</feature>
<evidence type="ECO:0000256" key="3">
    <source>
        <dbReference type="ARBA" id="ARBA00022989"/>
    </source>
</evidence>
<reference evidence="8 9" key="1">
    <citation type="submission" date="2024-07" db="EMBL/GenBank/DDBJ databases">
        <title>Section-level genome sequencing and comparative genomics of Aspergillus sections Usti and Cavernicolus.</title>
        <authorList>
            <consortium name="Lawrence Berkeley National Laboratory"/>
            <person name="Nybo J.L."/>
            <person name="Vesth T.C."/>
            <person name="Theobald S."/>
            <person name="Frisvad J.C."/>
            <person name="Larsen T.O."/>
            <person name="Kjaerboelling I."/>
            <person name="Rothschild-Mancinelli K."/>
            <person name="Lyhne E.K."/>
            <person name="Kogle M.E."/>
            <person name="Barry K."/>
            <person name="Clum A."/>
            <person name="Na H."/>
            <person name="Ledsgaard L."/>
            <person name="Lin J."/>
            <person name="Lipzen A."/>
            <person name="Kuo A."/>
            <person name="Riley R."/>
            <person name="Mondo S."/>
            <person name="Labutti K."/>
            <person name="Haridas S."/>
            <person name="Pangalinan J."/>
            <person name="Salamov A.A."/>
            <person name="Simmons B.A."/>
            <person name="Magnuson J.K."/>
            <person name="Chen J."/>
            <person name="Drula E."/>
            <person name="Henrissat B."/>
            <person name="Wiebenga A."/>
            <person name="Lubbers R.J."/>
            <person name="Gomes A.C."/>
            <person name="Makela M.R."/>
            <person name="Stajich J."/>
            <person name="Grigoriev I.V."/>
            <person name="Mortensen U.H."/>
            <person name="De Vries R.P."/>
            <person name="Baker S.E."/>
            <person name="Andersen M.R."/>
        </authorList>
    </citation>
    <scope>NUCLEOTIDE SEQUENCE [LARGE SCALE GENOMIC DNA]</scope>
    <source>
        <strain evidence="8 9">CBS 209.92</strain>
    </source>
</reference>
<feature type="transmembrane region" description="Helical" evidence="6">
    <location>
        <begin position="12"/>
        <end position="32"/>
    </location>
</feature>
<comment type="subcellular location">
    <subcellularLocation>
        <location evidence="1">Membrane</location>
        <topology evidence="1">Multi-pass membrane protein</topology>
    </subcellularLocation>
</comment>
<feature type="domain" description="Rhodopsin" evidence="7">
    <location>
        <begin position="28"/>
        <end position="265"/>
    </location>
</feature>
<keyword evidence="4 6" id="KW-0472">Membrane</keyword>
<evidence type="ECO:0000256" key="2">
    <source>
        <dbReference type="ARBA" id="ARBA00022692"/>
    </source>
</evidence>
<proteinExistence type="inferred from homology"/>
<comment type="similarity">
    <text evidence="5">Belongs to the SAT4 family.</text>
</comment>
<evidence type="ECO:0000256" key="6">
    <source>
        <dbReference type="SAM" id="Phobius"/>
    </source>
</evidence>
<dbReference type="Pfam" id="PF20684">
    <property type="entry name" value="Fung_rhodopsin"/>
    <property type="match status" value="1"/>
</dbReference>
<feature type="transmembrane region" description="Helical" evidence="6">
    <location>
        <begin position="122"/>
        <end position="143"/>
    </location>
</feature>
<evidence type="ECO:0000256" key="4">
    <source>
        <dbReference type="ARBA" id="ARBA00023136"/>
    </source>
</evidence>
<name>A0ABR4GGQ8_9EURO</name>
<evidence type="ECO:0000259" key="7">
    <source>
        <dbReference type="Pfam" id="PF20684"/>
    </source>
</evidence>
<dbReference type="InterPro" id="IPR052337">
    <property type="entry name" value="SAT4-like"/>
</dbReference>
<organism evidence="8 9">
    <name type="scientific">Aspergillus keveii</name>
    <dbReference type="NCBI Taxonomy" id="714993"/>
    <lineage>
        <taxon>Eukaryota</taxon>
        <taxon>Fungi</taxon>
        <taxon>Dikarya</taxon>
        <taxon>Ascomycota</taxon>
        <taxon>Pezizomycotina</taxon>
        <taxon>Eurotiomycetes</taxon>
        <taxon>Eurotiomycetidae</taxon>
        <taxon>Eurotiales</taxon>
        <taxon>Aspergillaceae</taxon>
        <taxon>Aspergillus</taxon>
        <taxon>Aspergillus subgen. Nidulantes</taxon>
    </lineage>
</organism>
<evidence type="ECO:0000256" key="1">
    <source>
        <dbReference type="ARBA" id="ARBA00004141"/>
    </source>
</evidence>
<accession>A0ABR4GGQ8</accession>
<dbReference type="InterPro" id="IPR049326">
    <property type="entry name" value="Rhodopsin_dom_fungi"/>
</dbReference>